<sequence>MTGSRKSSSNKPVAPLLRQRSHELRQAMSEPEQIIWKHLRAHRFHGLGFRRQVPIAGCVVDFVCHERRLIVEIDGATHGADEAIRRDEARTRRLEAEGYRVVRYWNNDIMTNLDGVLLDLVGVLAQEWTE</sequence>
<reference evidence="2 3" key="1">
    <citation type="submission" date="2020-08" db="EMBL/GenBank/DDBJ databases">
        <title>Genomic Encyclopedia of Type Strains, Phase IV (KMG-IV): sequencing the most valuable type-strain genomes for metagenomic binning, comparative biology and taxonomic classification.</title>
        <authorList>
            <person name="Goeker M."/>
        </authorList>
    </citation>
    <scope>NUCLEOTIDE SEQUENCE [LARGE SCALE GENOMIC DNA]</scope>
    <source>
        <strain evidence="2 3">DSM 25966</strain>
    </source>
</reference>
<dbReference type="SUPFAM" id="SSF52980">
    <property type="entry name" value="Restriction endonuclease-like"/>
    <property type="match status" value="1"/>
</dbReference>
<proteinExistence type="predicted"/>
<keyword evidence="2" id="KW-0540">Nuclease</keyword>
<keyword evidence="2" id="KW-0255">Endonuclease</keyword>
<evidence type="ECO:0000313" key="3">
    <source>
        <dbReference type="Proteomes" id="UP000553963"/>
    </source>
</evidence>
<keyword evidence="3" id="KW-1185">Reference proteome</keyword>
<name>A0A840AN18_9HYPH</name>
<dbReference type="CDD" id="cd01038">
    <property type="entry name" value="Endonuclease_DUF559"/>
    <property type="match status" value="1"/>
</dbReference>
<feature type="domain" description="DUF559" evidence="1">
    <location>
        <begin position="18"/>
        <end position="122"/>
    </location>
</feature>
<dbReference type="EMBL" id="JACIDS010000002">
    <property type="protein sequence ID" value="MBB3930437.1"/>
    <property type="molecule type" value="Genomic_DNA"/>
</dbReference>
<gene>
    <name evidence="2" type="ORF">GGR25_001476</name>
</gene>
<evidence type="ECO:0000313" key="2">
    <source>
        <dbReference type="EMBL" id="MBB3930437.1"/>
    </source>
</evidence>
<evidence type="ECO:0000259" key="1">
    <source>
        <dbReference type="Pfam" id="PF04480"/>
    </source>
</evidence>
<dbReference type="InterPro" id="IPR007569">
    <property type="entry name" value="DUF559"/>
</dbReference>
<dbReference type="AlphaFoldDB" id="A0A840AN18"/>
<organism evidence="2 3">
    <name type="scientific">Kaistia hirudinis</name>
    <dbReference type="NCBI Taxonomy" id="1293440"/>
    <lineage>
        <taxon>Bacteria</taxon>
        <taxon>Pseudomonadati</taxon>
        <taxon>Pseudomonadota</taxon>
        <taxon>Alphaproteobacteria</taxon>
        <taxon>Hyphomicrobiales</taxon>
        <taxon>Kaistiaceae</taxon>
        <taxon>Kaistia</taxon>
    </lineage>
</organism>
<accession>A0A840AN18</accession>
<dbReference type="Proteomes" id="UP000553963">
    <property type="component" value="Unassembled WGS sequence"/>
</dbReference>
<dbReference type="GO" id="GO:0004519">
    <property type="term" value="F:endonuclease activity"/>
    <property type="evidence" value="ECO:0007669"/>
    <property type="project" value="UniProtKB-KW"/>
</dbReference>
<dbReference type="Gene3D" id="3.40.960.10">
    <property type="entry name" value="VSR Endonuclease"/>
    <property type="match status" value="1"/>
</dbReference>
<dbReference type="Pfam" id="PF04480">
    <property type="entry name" value="DUF559"/>
    <property type="match status" value="1"/>
</dbReference>
<dbReference type="PANTHER" id="PTHR38590:SF1">
    <property type="entry name" value="BLL0828 PROTEIN"/>
    <property type="match status" value="1"/>
</dbReference>
<dbReference type="InterPro" id="IPR047216">
    <property type="entry name" value="Endonuclease_DUF559_bact"/>
</dbReference>
<dbReference type="RefSeq" id="WP_183398095.1">
    <property type="nucleotide sequence ID" value="NZ_JACIDS010000002.1"/>
</dbReference>
<dbReference type="PANTHER" id="PTHR38590">
    <property type="entry name" value="BLL0828 PROTEIN"/>
    <property type="match status" value="1"/>
</dbReference>
<comment type="caution">
    <text evidence="2">The sequence shown here is derived from an EMBL/GenBank/DDBJ whole genome shotgun (WGS) entry which is preliminary data.</text>
</comment>
<protein>
    <submittedName>
        <fullName evidence="2">Very-short-patch-repair endonuclease</fullName>
    </submittedName>
</protein>
<dbReference type="InterPro" id="IPR011335">
    <property type="entry name" value="Restrct_endonuc-II-like"/>
</dbReference>
<keyword evidence="2" id="KW-0378">Hydrolase</keyword>